<evidence type="ECO:0000259" key="2">
    <source>
        <dbReference type="Pfam" id="PF00244"/>
    </source>
</evidence>
<dbReference type="InterPro" id="IPR036815">
    <property type="entry name" value="14-3-3_dom_sf"/>
</dbReference>
<dbReference type="Gene3D" id="1.20.190.20">
    <property type="entry name" value="14-3-3 domain"/>
    <property type="match status" value="1"/>
</dbReference>
<dbReference type="EMBL" id="OIVN01006126">
    <property type="protein sequence ID" value="SPD25630.1"/>
    <property type="molecule type" value="Genomic_DNA"/>
</dbReference>
<accession>A0A2N9FAN6</accession>
<dbReference type="AlphaFoldDB" id="A0A2N9FAN6"/>
<reference evidence="3" key="1">
    <citation type="submission" date="2018-02" db="EMBL/GenBank/DDBJ databases">
        <authorList>
            <person name="Cohen D.B."/>
            <person name="Kent A.D."/>
        </authorList>
    </citation>
    <scope>NUCLEOTIDE SEQUENCE</scope>
</reference>
<protein>
    <recommendedName>
        <fullName evidence="2">14-3-3 domain-containing protein</fullName>
    </recommendedName>
</protein>
<dbReference type="InterPro" id="IPR023410">
    <property type="entry name" value="14-3-3_domain"/>
</dbReference>
<gene>
    <name evidence="3" type="ORF">FSB_LOCUS12125</name>
    <name evidence="4" type="ORF">FSB_LOCUS53512</name>
</gene>
<dbReference type="SUPFAM" id="SSF48445">
    <property type="entry name" value="14-3-3 protein"/>
    <property type="match status" value="1"/>
</dbReference>
<sequence length="101" mass="11457">MVVASSPTACEENVYMAKMAERYKEMVEFMEKVFAAVDNMELSVEERNLLSMVYKNVIKACRASWRIISSICNGENNRWERNWGWWGPKEIGGGGGTDVGL</sequence>
<dbReference type="PANTHER" id="PTHR18860">
    <property type="entry name" value="14-3-3 PROTEIN"/>
    <property type="match status" value="1"/>
</dbReference>
<dbReference type="EMBL" id="OIVN01000697">
    <property type="protein sequence ID" value="SPC84243.1"/>
    <property type="molecule type" value="Genomic_DNA"/>
</dbReference>
<name>A0A2N9FAN6_FAGSY</name>
<comment type="similarity">
    <text evidence="1">Belongs to the 14-3-3 family.</text>
</comment>
<dbReference type="Pfam" id="PF00244">
    <property type="entry name" value="14-3-3"/>
    <property type="match status" value="1"/>
</dbReference>
<evidence type="ECO:0000313" key="3">
    <source>
        <dbReference type="EMBL" id="SPC84243.1"/>
    </source>
</evidence>
<evidence type="ECO:0000256" key="1">
    <source>
        <dbReference type="ARBA" id="ARBA00006141"/>
    </source>
</evidence>
<feature type="domain" description="14-3-3" evidence="2">
    <location>
        <begin position="16"/>
        <end position="78"/>
    </location>
</feature>
<evidence type="ECO:0000313" key="4">
    <source>
        <dbReference type="EMBL" id="SPD25630.1"/>
    </source>
</evidence>
<proteinExistence type="inferred from homology"/>
<dbReference type="InterPro" id="IPR000308">
    <property type="entry name" value="14-3-3"/>
</dbReference>
<organism evidence="3">
    <name type="scientific">Fagus sylvatica</name>
    <name type="common">Beechnut</name>
    <dbReference type="NCBI Taxonomy" id="28930"/>
    <lineage>
        <taxon>Eukaryota</taxon>
        <taxon>Viridiplantae</taxon>
        <taxon>Streptophyta</taxon>
        <taxon>Embryophyta</taxon>
        <taxon>Tracheophyta</taxon>
        <taxon>Spermatophyta</taxon>
        <taxon>Magnoliopsida</taxon>
        <taxon>eudicotyledons</taxon>
        <taxon>Gunneridae</taxon>
        <taxon>Pentapetalae</taxon>
        <taxon>rosids</taxon>
        <taxon>fabids</taxon>
        <taxon>Fagales</taxon>
        <taxon>Fagaceae</taxon>
        <taxon>Fagus</taxon>
    </lineage>
</organism>